<feature type="compositionally biased region" description="Pro residues" evidence="1">
    <location>
        <begin position="13"/>
        <end position="35"/>
    </location>
</feature>
<dbReference type="InterPro" id="IPR045596">
    <property type="entry name" value="DUF6459"/>
</dbReference>
<dbReference type="AlphaFoldDB" id="A0A934QEY6"/>
<evidence type="ECO:0000313" key="3">
    <source>
        <dbReference type="Proteomes" id="UP000618733"/>
    </source>
</evidence>
<reference evidence="2" key="1">
    <citation type="submission" date="2020-12" db="EMBL/GenBank/DDBJ databases">
        <title>Leucobacter sp. CAS2, isolated from Chromium sludge.</title>
        <authorList>
            <person name="Xu Z."/>
        </authorList>
    </citation>
    <scope>NUCLEOTIDE SEQUENCE</scope>
    <source>
        <strain evidence="2">CSA2</strain>
    </source>
</reference>
<comment type="caution">
    <text evidence="2">The sequence shown here is derived from an EMBL/GenBank/DDBJ whole genome shotgun (WGS) entry which is preliminary data.</text>
</comment>
<gene>
    <name evidence="2" type="ORF">JD292_09865</name>
</gene>
<dbReference type="RefSeq" id="WP_200132573.1">
    <property type="nucleotide sequence ID" value="NZ_JAEHOI010000009.1"/>
</dbReference>
<dbReference type="EMBL" id="JAEHOI010000009">
    <property type="protein sequence ID" value="MBK0422379.1"/>
    <property type="molecule type" value="Genomic_DNA"/>
</dbReference>
<evidence type="ECO:0000313" key="2">
    <source>
        <dbReference type="EMBL" id="MBK0422379.1"/>
    </source>
</evidence>
<organism evidence="2 3">
    <name type="scientific">Leucobacter edaphi</name>
    <dbReference type="NCBI Taxonomy" id="2796472"/>
    <lineage>
        <taxon>Bacteria</taxon>
        <taxon>Bacillati</taxon>
        <taxon>Actinomycetota</taxon>
        <taxon>Actinomycetes</taxon>
        <taxon>Micrococcales</taxon>
        <taxon>Microbacteriaceae</taxon>
        <taxon>Leucobacter</taxon>
    </lineage>
</organism>
<evidence type="ECO:0000256" key="1">
    <source>
        <dbReference type="SAM" id="MobiDB-lite"/>
    </source>
</evidence>
<name>A0A934QEY6_9MICO</name>
<dbReference type="Pfam" id="PF20060">
    <property type="entry name" value="DUF6459"/>
    <property type="match status" value="1"/>
</dbReference>
<evidence type="ECO:0008006" key="4">
    <source>
        <dbReference type="Google" id="ProtNLM"/>
    </source>
</evidence>
<accession>A0A934QEY6</accession>
<sequence length="169" mass="17890">MPPALRAHLRPVADPPPLAPSPPPLRPVPPLPPDPGDAADAGAHAQEPAEAWEAQDPLPEPPGAGTLRTLALIAFEALEGVRAIAQLGPWITTGVAQQLRERRAARTELRTLTRDARRTVARPGRAHAVRDGGVIEAVVVLHAEARATAVALRLEVVGGRWRATDLVVL</sequence>
<feature type="region of interest" description="Disordered" evidence="1">
    <location>
        <begin position="1"/>
        <end position="63"/>
    </location>
</feature>
<protein>
    <recommendedName>
        <fullName evidence="4">3-hydroxyacyl-CoA dehydrogenase</fullName>
    </recommendedName>
</protein>
<proteinExistence type="predicted"/>
<dbReference type="Proteomes" id="UP000618733">
    <property type="component" value="Unassembled WGS sequence"/>
</dbReference>
<keyword evidence="3" id="KW-1185">Reference proteome</keyword>
<feature type="compositionally biased region" description="Low complexity" evidence="1">
    <location>
        <begin position="36"/>
        <end position="51"/>
    </location>
</feature>